<name>U2KLZ7_9BACT</name>
<protein>
    <submittedName>
        <fullName evidence="2">HEAT repeat protein</fullName>
    </submittedName>
</protein>
<dbReference type="RefSeq" id="WP_021825782.1">
    <property type="nucleotide sequence ID" value="NZ_AWGW01000025.1"/>
</dbReference>
<gene>
    <name evidence="2" type="ORF">HMPREF9145_1045</name>
</gene>
<comment type="caution">
    <text evidence="2">The sequence shown here is derived from an EMBL/GenBank/DDBJ whole genome shotgun (WGS) entry which is preliminary data.</text>
</comment>
<dbReference type="InterPro" id="IPR011989">
    <property type="entry name" value="ARM-like"/>
</dbReference>
<accession>U2KLZ7</accession>
<evidence type="ECO:0000313" key="3">
    <source>
        <dbReference type="Proteomes" id="UP000017023"/>
    </source>
</evidence>
<dbReference type="Gene3D" id="1.25.10.10">
    <property type="entry name" value="Leucine-rich Repeat Variant"/>
    <property type="match status" value="1"/>
</dbReference>
<dbReference type="AlphaFoldDB" id="U2KLZ7"/>
<dbReference type="SUPFAM" id="SSF48371">
    <property type="entry name" value="ARM repeat"/>
    <property type="match status" value="1"/>
</dbReference>
<evidence type="ECO:0000313" key="2">
    <source>
        <dbReference type="EMBL" id="ERJ99511.1"/>
    </source>
</evidence>
<dbReference type="Pfam" id="PF13646">
    <property type="entry name" value="HEAT_2"/>
    <property type="match status" value="1"/>
</dbReference>
<sequence>MKRLFFSVFILAISLHAMAQYIIRPTRKTPTSFAIIIDSTSYVKAKDAVMAYKNSIENDGLGTYIAVATWRNPEAIKSLLKQWHSNKQQPLEGAVFVGDIPIPMIRDAQHLTSAFKMNQKSDWKASSVPSDRYYDDFGLTFKSLKQDAEKQLYFYYSLSPKSKTYLSPDIYTGRIKPLEIAGKDKYELLKSYLYKVARLKNAEQNNVLDHLTMARGHGYNSEDRGAWAGEQLALREQLPSLFGQKATVKFLDFDTFYPAKLVYLNEAMDPQLDVLLFHHHGAPDTQYLNGNQAVSGVEASIKNIKRYLHAKVAERAKKVGADSAVSYYAKQLNVPESWCREAFDAAIQRRDSLFAADQDIYTSDLHQLKTNARFVLFDACFNGSFHADDNIAGSYLFNDGSTIATIGGTVNALQDKWPDEFIGLLATGMRVGNLNRFNGYLESHVIGDPTFHFTDNVHPGFSINLALSLHHRDAKFWMQQLNHPLPDVQAMALRQLWLSGNRETQQLLIKKYNTSKDFVVRMEALKLLSLFYPEESVMVLKSALNDSYELVRRLAAIYASRNGSPELIPSLVHTFITRGHEPRLGFQLLGNIEAFDSEKVSTELNRQMAETPRYSDAVIRPLRLTLQKAPSNFAEVLKEITNQNDKPVRRENAILRFRNKPQAQIIPTLLGIVSNENEDNGVRIKAAHTLGWFDINYQRHNIVHQLSMLKTSNDELNDEIQRTINRLNRQ</sequence>
<evidence type="ECO:0000256" key="1">
    <source>
        <dbReference type="SAM" id="SignalP"/>
    </source>
</evidence>
<dbReference type="GeneID" id="78498439"/>
<reference evidence="2 3" key="1">
    <citation type="submission" date="2013-08" db="EMBL/GenBank/DDBJ databases">
        <authorList>
            <person name="Durkin A.S."/>
            <person name="Haft D.R."/>
            <person name="McCorrison J."/>
            <person name="Torralba M."/>
            <person name="Gillis M."/>
            <person name="Haft D.H."/>
            <person name="Methe B."/>
            <person name="Sutton G."/>
            <person name="Nelson K.E."/>
        </authorList>
    </citation>
    <scope>NUCLEOTIDE SEQUENCE [LARGE SCALE GENOMIC DNA]</scope>
    <source>
        <strain evidence="2 3">F0493</strain>
    </source>
</reference>
<organism evidence="2 3">
    <name type="scientific">Segatella salivae F0493</name>
    <dbReference type="NCBI Taxonomy" id="1395125"/>
    <lineage>
        <taxon>Bacteria</taxon>
        <taxon>Pseudomonadati</taxon>
        <taxon>Bacteroidota</taxon>
        <taxon>Bacteroidia</taxon>
        <taxon>Bacteroidales</taxon>
        <taxon>Prevotellaceae</taxon>
        <taxon>Segatella</taxon>
    </lineage>
</organism>
<keyword evidence="1" id="KW-0732">Signal</keyword>
<feature type="chain" id="PRO_5005712634" evidence="1">
    <location>
        <begin position="20"/>
        <end position="730"/>
    </location>
</feature>
<dbReference type="EMBL" id="AWGW01000025">
    <property type="protein sequence ID" value="ERJ99511.1"/>
    <property type="molecule type" value="Genomic_DNA"/>
</dbReference>
<proteinExistence type="predicted"/>
<feature type="signal peptide" evidence="1">
    <location>
        <begin position="1"/>
        <end position="19"/>
    </location>
</feature>
<dbReference type="PATRIC" id="fig|1395125.3.peg.1964"/>
<dbReference type="InterPro" id="IPR016024">
    <property type="entry name" value="ARM-type_fold"/>
</dbReference>
<dbReference type="Proteomes" id="UP000017023">
    <property type="component" value="Unassembled WGS sequence"/>
</dbReference>